<evidence type="ECO:0000313" key="3">
    <source>
        <dbReference type="Proteomes" id="UP000307173"/>
    </source>
</evidence>
<name>A0A4T0X4U2_9ASCO</name>
<comment type="caution">
    <text evidence="2">The sequence shown here is derived from an EMBL/GenBank/DDBJ whole genome shotgun (WGS) entry which is preliminary data.</text>
</comment>
<sequence length="354" mass="39460">MTTATVNVSMDNILADISSDSIANKIHNTDHNDTMDTSLADYSVNTDADRTQPLVLTRQSLVNTMMPPVPDSPEPSPSASPKKVTFVNVKTESKDLPPIEHDLSVHSMPELGRKSSWDSDSDDSDLTLASPFPKRDNKADINEEEDVVVEDRVLLETTTVKNGMLVEHVVDLGIVESVDRVVEEPEKRLDEIIPDAESSVIEPEIIKEDTSSSSIIYTPVNTENIQTPEQQLNEDEFNDNPFLENCAPSGDTSISTFDSQNYVLNLPFDDSLYEPIENEADPFQKHSSITNVETSIFDIWNNQNVHTSQTSRFEFDCIKSPIKSGLKVAETKLNVKVLDKRIYSNSSSVIDRLE</sequence>
<dbReference type="Proteomes" id="UP000307173">
    <property type="component" value="Unassembled WGS sequence"/>
</dbReference>
<accession>A0A4T0X4U2</accession>
<keyword evidence="3" id="KW-1185">Reference proteome</keyword>
<organism evidence="2 3">
    <name type="scientific">Pichia inconspicua</name>
    <dbReference type="NCBI Taxonomy" id="52247"/>
    <lineage>
        <taxon>Eukaryota</taxon>
        <taxon>Fungi</taxon>
        <taxon>Dikarya</taxon>
        <taxon>Ascomycota</taxon>
        <taxon>Saccharomycotina</taxon>
        <taxon>Pichiomycetes</taxon>
        <taxon>Pichiales</taxon>
        <taxon>Pichiaceae</taxon>
        <taxon>Pichia</taxon>
    </lineage>
</organism>
<feature type="region of interest" description="Disordered" evidence="1">
    <location>
        <begin position="92"/>
        <end position="139"/>
    </location>
</feature>
<dbReference type="EMBL" id="SELW01000165">
    <property type="protein sequence ID" value="TID30305.1"/>
    <property type="molecule type" value="Genomic_DNA"/>
</dbReference>
<proteinExistence type="predicted"/>
<evidence type="ECO:0000313" key="2">
    <source>
        <dbReference type="EMBL" id="TID30305.1"/>
    </source>
</evidence>
<feature type="compositionally biased region" description="Basic and acidic residues" evidence="1">
    <location>
        <begin position="92"/>
        <end position="104"/>
    </location>
</feature>
<gene>
    <name evidence="2" type="ORF">CANINC_001092</name>
</gene>
<protein>
    <submittedName>
        <fullName evidence="2">Uncharacterized protein</fullName>
    </submittedName>
</protein>
<dbReference type="AlphaFoldDB" id="A0A4T0X4U2"/>
<reference evidence="2 3" key="1">
    <citation type="journal article" date="2019" name="Front. Genet.">
        <title>Whole-Genome Sequencing of the Opportunistic Yeast Pathogen Candida inconspicua Uncovers Its Hybrid Origin.</title>
        <authorList>
            <person name="Mixao V."/>
            <person name="Hansen A.P."/>
            <person name="Saus E."/>
            <person name="Boekhout T."/>
            <person name="Lass-Florl C."/>
            <person name="Gabaldon T."/>
        </authorList>
    </citation>
    <scope>NUCLEOTIDE SEQUENCE [LARGE SCALE GENOMIC DNA]</scope>
    <source>
        <strain evidence="2 3">CBS 180</strain>
    </source>
</reference>
<evidence type="ECO:0000256" key="1">
    <source>
        <dbReference type="SAM" id="MobiDB-lite"/>
    </source>
</evidence>